<dbReference type="CDD" id="cd06530">
    <property type="entry name" value="S26_SPase_I"/>
    <property type="match status" value="1"/>
</dbReference>
<evidence type="ECO:0000256" key="2">
    <source>
        <dbReference type="ARBA" id="ARBA00022692"/>
    </source>
</evidence>
<dbReference type="Proteomes" id="UP000678317">
    <property type="component" value="Unassembled WGS sequence"/>
</dbReference>
<accession>A0ABS3SCB7</accession>
<organism evidence="7 8">
    <name type="scientific">Cellulomonas fengjieae</name>
    <dbReference type="NCBI Taxonomy" id="2819978"/>
    <lineage>
        <taxon>Bacteria</taxon>
        <taxon>Bacillati</taxon>
        <taxon>Actinomycetota</taxon>
        <taxon>Actinomycetes</taxon>
        <taxon>Micrococcales</taxon>
        <taxon>Cellulomonadaceae</taxon>
        <taxon>Cellulomonas</taxon>
    </lineage>
</organism>
<evidence type="ECO:0000313" key="8">
    <source>
        <dbReference type="Proteomes" id="UP000678317"/>
    </source>
</evidence>
<keyword evidence="3 6" id="KW-1133">Transmembrane helix</keyword>
<dbReference type="EC" id="3.4.21.89" evidence="5"/>
<dbReference type="InterPro" id="IPR001733">
    <property type="entry name" value="Peptidase_S26B"/>
</dbReference>
<dbReference type="NCBIfam" id="TIGR02228">
    <property type="entry name" value="sigpep_I_arch"/>
    <property type="match status" value="1"/>
</dbReference>
<keyword evidence="8" id="KW-1185">Reference proteome</keyword>
<evidence type="ECO:0000256" key="1">
    <source>
        <dbReference type="ARBA" id="ARBA00004370"/>
    </source>
</evidence>
<sequence>MLDVALWTVVVVCGLAYATSLAVPLWFQLHQQRLLIVTSGSMAPKFDAGDAVVLRAISEESDLKVGQIISFWPIGSDDLVTHRIVALRKLPDLRQDETTGRMVAQLDANGEQRTKSYVVTKGDANAEADVNATPVGRVRGVQLAVHKGWGWVLQWAGSAQGRAVMLVPPLLALATLELLSIGDARRARRARPAAETADRRMDELLLD</sequence>
<dbReference type="InterPro" id="IPR036286">
    <property type="entry name" value="LexA/Signal_pep-like_sf"/>
</dbReference>
<keyword evidence="7" id="KW-0378">Hydrolase</keyword>
<feature type="transmembrane region" description="Helical" evidence="6">
    <location>
        <begin position="6"/>
        <end position="27"/>
    </location>
</feature>
<comment type="caution">
    <text evidence="7">The sequence shown here is derived from an EMBL/GenBank/DDBJ whole genome shotgun (WGS) entry which is preliminary data.</text>
</comment>
<gene>
    <name evidence="7" type="ORF">J4035_01950</name>
</gene>
<evidence type="ECO:0000256" key="6">
    <source>
        <dbReference type="SAM" id="Phobius"/>
    </source>
</evidence>
<dbReference type="EMBL" id="JAGFBM010000001">
    <property type="protein sequence ID" value="MBO3083388.1"/>
    <property type="molecule type" value="Genomic_DNA"/>
</dbReference>
<comment type="subcellular location">
    <subcellularLocation>
        <location evidence="1">Membrane</location>
    </subcellularLocation>
</comment>
<keyword evidence="4 6" id="KW-0472">Membrane</keyword>
<protein>
    <recommendedName>
        <fullName evidence="5">Signal peptidase I</fullName>
        <ecNumber evidence="5">3.4.21.89</ecNumber>
    </recommendedName>
</protein>
<evidence type="ECO:0000313" key="7">
    <source>
        <dbReference type="EMBL" id="MBO3083388.1"/>
    </source>
</evidence>
<proteinExistence type="predicted"/>
<dbReference type="SUPFAM" id="SSF51306">
    <property type="entry name" value="LexA/Signal peptidase"/>
    <property type="match status" value="1"/>
</dbReference>
<dbReference type="InterPro" id="IPR019533">
    <property type="entry name" value="Peptidase_S26"/>
</dbReference>
<name>A0ABS3SCB7_9CELL</name>
<evidence type="ECO:0000256" key="4">
    <source>
        <dbReference type="ARBA" id="ARBA00023136"/>
    </source>
</evidence>
<reference evidence="7 8" key="1">
    <citation type="submission" date="2021-03" db="EMBL/GenBank/DDBJ databases">
        <title>novel species in genus Cellulomonas.</title>
        <authorList>
            <person name="Zhang G."/>
        </authorList>
    </citation>
    <scope>NUCLEOTIDE SEQUENCE [LARGE SCALE GENOMIC DNA]</scope>
    <source>
        <strain evidence="8">zg-ZUI188</strain>
    </source>
</reference>
<evidence type="ECO:0000256" key="5">
    <source>
        <dbReference type="NCBIfam" id="TIGR02228"/>
    </source>
</evidence>
<dbReference type="GO" id="GO:0009003">
    <property type="term" value="F:signal peptidase activity"/>
    <property type="evidence" value="ECO:0007669"/>
    <property type="project" value="UniProtKB-EC"/>
</dbReference>
<keyword evidence="2 6" id="KW-0812">Transmembrane</keyword>
<evidence type="ECO:0000256" key="3">
    <source>
        <dbReference type="ARBA" id="ARBA00022989"/>
    </source>
</evidence>